<dbReference type="EMBL" id="VIVR01000001">
    <property type="protein sequence ID" value="TWE16892.1"/>
    <property type="molecule type" value="Genomic_DNA"/>
</dbReference>
<dbReference type="AlphaFoldDB" id="A0A561EMU2"/>
<protein>
    <submittedName>
        <fullName evidence="1">Uncharacterized protein</fullName>
    </submittedName>
</protein>
<evidence type="ECO:0000313" key="1">
    <source>
        <dbReference type="EMBL" id="TWE16892.1"/>
    </source>
</evidence>
<gene>
    <name evidence="1" type="ORF">FB465_1886</name>
</gene>
<comment type="caution">
    <text evidence="1">The sequence shown here is derived from an EMBL/GenBank/DDBJ whole genome shotgun (WGS) entry which is preliminary data.</text>
</comment>
<evidence type="ECO:0000313" key="2">
    <source>
        <dbReference type="Proteomes" id="UP000318416"/>
    </source>
</evidence>
<dbReference type="Proteomes" id="UP000318416">
    <property type="component" value="Unassembled WGS sequence"/>
</dbReference>
<proteinExistence type="predicted"/>
<reference evidence="1 2" key="1">
    <citation type="submission" date="2019-06" db="EMBL/GenBank/DDBJ databases">
        <title>Sequencing the genomes of 1000 actinobacteria strains.</title>
        <authorList>
            <person name="Klenk H.-P."/>
        </authorList>
    </citation>
    <scope>NUCLEOTIDE SEQUENCE [LARGE SCALE GENOMIC DNA]</scope>
    <source>
        <strain evidence="1 2">DSM 41649</strain>
    </source>
</reference>
<keyword evidence="2" id="KW-1185">Reference proteome</keyword>
<sequence>MRDDLTVAKQAQGRPLAPYLDMPRRANLVMRSRGGSPTKTTKDLTGRLFIAIIRDMFNMSRMARLANWQPFFGLL</sequence>
<name>A0A561EMU2_9ACTN</name>
<accession>A0A561EMU2</accession>
<organism evidence="1 2">
    <name type="scientific">Kitasatospora atroaurantiaca</name>
    <dbReference type="NCBI Taxonomy" id="285545"/>
    <lineage>
        <taxon>Bacteria</taxon>
        <taxon>Bacillati</taxon>
        <taxon>Actinomycetota</taxon>
        <taxon>Actinomycetes</taxon>
        <taxon>Kitasatosporales</taxon>
        <taxon>Streptomycetaceae</taxon>
        <taxon>Kitasatospora</taxon>
    </lineage>
</organism>